<dbReference type="PANTHER" id="PTHR42756:SF1">
    <property type="entry name" value="TRANSCRIPTIONAL REPRESSOR OF EMRAB OPERON"/>
    <property type="match status" value="1"/>
</dbReference>
<name>A0ABW8TL09_9CLOT</name>
<organism evidence="5 6">
    <name type="scientific">Clostridium neuense</name>
    <dbReference type="NCBI Taxonomy" id="1728934"/>
    <lineage>
        <taxon>Bacteria</taxon>
        <taxon>Bacillati</taxon>
        <taxon>Bacillota</taxon>
        <taxon>Clostridia</taxon>
        <taxon>Eubacteriales</taxon>
        <taxon>Clostridiaceae</taxon>
        <taxon>Clostridium</taxon>
    </lineage>
</organism>
<dbReference type="SMART" id="SM00347">
    <property type="entry name" value="HTH_MARR"/>
    <property type="match status" value="1"/>
</dbReference>
<keyword evidence="2" id="KW-0238">DNA-binding</keyword>
<evidence type="ECO:0000313" key="6">
    <source>
        <dbReference type="Proteomes" id="UP001623592"/>
    </source>
</evidence>
<gene>
    <name evidence="5" type="ORF">ACJDT4_17225</name>
</gene>
<dbReference type="InterPro" id="IPR036390">
    <property type="entry name" value="WH_DNA-bd_sf"/>
</dbReference>
<dbReference type="EMBL" id="JBJIAA010000015">
    <property type="protein sequence ID" value="MFL0252158.1"/>
    <property type="molecule type" value="Genomic_DNA"/>
</dbReference>
<keyword evidence="6" id="KW-1185">Reference proteome</keyword>
<keyword evidence="3" id="KW-0804">Transcription</keyword>
<keyword evidence="1" id="KW-0805">Transcription regulation</keyword>
<protein>
    <submittedName>
        <fullName evidence="5">MarR family winged helix-turn-helix transcriptional regulator</fullName>
    </submittedName>
</protein>
<dbReference type="PANTHER" id="PTHR42756">
    <property type="entry name" value="TRANSCRIPTIONAL REGULATOR, MARR"/>
    <property type="match status" value="1"/>
</dbReference>
<comment type="caution">
    <text evidence="5">The sequence shown here is derived from an EMBL/GenBank/DDBJ whole genome shotgun (WGS) entry which is preliminary data.</text>
</comment>
<accession>A0ABW8TL09</accession>
<dbReference type="Pfam" id="PF12802">
    <property type="entry name" value="MarR_2"/>
    <property type="match status" value="1"/>
</dbReference>
<dbReference type="Gene3D" id="1.10.10.10">
    <property type="entry name" value="Winged helix-like DNA-binding domain superfamily/Winged helix DNA-binding domain"/>
    <property type="match status" value="1"/>
</dbReference>
<dbReference type="InterPro" id="IPR036388">
    <property type="entry name" value="WH-like_DNA-bd_sf"/>
</dbReference>
<evidence type="ECO:0000256" key="1">
    <source>
        <dbReference type="ARBA" id="ARBA00023015"/>
    </source>
</evidence>
<reference evidence="5 6" key="1">
    <citation type="submission" date="2024-11" db="EMBL/GenBank/DDBJ databases">
        <authorList>
            <person name="Heng Y.C."/>
            <person name="Lim A.C.H."/>
            <person name="Lee J.K.Y."/>
            <person name="Kittelmann S."/>
        </authorList>
    </citation>
    <scope>NUCLEOTIDE SEQUENCE [LARGE SCALE GENOMIC DNA]</scope>
    <source>
        <strain evidence="5 6">WILCCON 0114</strain>
    </source>
</reference>
<dbReference type="PRINTS" id="PR00598">
    <property type="entry name" value="HTHMARR"/>
</dbReference>
<evidence type="ECO:0000259" key="4">
    <source>
        <dbReference type="PROSITE" id="PS50995"/>
    </source>
</evidence>
<evidence type="ECO:0000256" key="3">
    <source>
        <dbReference type="ARBA" id="ARBA00023163"/>
    </source>
</evidence>
<feature type="domain" description="HTH marR-type" evidence="4">
    <location>
        <begin position="4"/>
        <end position="139"/>
    </location>
</feature>
<dbReference type="Proteomes" id="UP001623592">
    <property type="component" value="Unassembled WGS sequence"/>
</dbReference>
<evidence type="ECO:0000313" key="5">
    <source>
        <dbReference type="EMBL" id="MFL0252158.1"/>
    </source>
</evidence>
<dbReference type="InterPro" id="IPR000835">
    <property type="entry name" value="HTH_MarR-typ"/>
</dbReference>
<evidence type="ECO:0000256" key="2">
    <source>
        <dbReference type="ARBA" id="ARBA00023125"/>
    </source>
</evidence>
<dbReference type="PROSITE" id="PS50995">
    <property type="entry name" value="HTH_MARR_2"/>
    <property type="match status" value="1"/>
</dbReference>
<proteinExistence type="predicted"/>
<dbReference type="SUPFAM" id="SSF46785">
    <property type="entry name" value="Winged helix' DNA-binding domain"/>
    <property type="match status" value="1"/>
</dbReference>
<sequence length="143" mass="16788">MDKEIRIGKEILVLAHKLKRTIDKDTAQYGVTSIQGRIIGFVYNQSKSRDIFQKDIEAEFNIRRSSVTSVLQLMERNKLIKRVNVSEDARLKKIILMEKGLEIQEHVHNSIDKMESRLKDEFTDDELDTFINLIRRLSKKVDE</sequence>
<dbReference type="RefSeq" id="WP_406788807.1">
    <property type="nucleotide sequence ID" value="NZ_JBJIAA010000015.1"/>
</dbReference>